<name>A0A0G1VHC2_9BACT</name>
<protein>
    <submittedName>
        <fullName evidence="2">Uncharacterized protein</fullName>
    </submittedName>
</protein>
<evidence type="ECO:0000313" key="2">
    <source>
        <dbReference type="EMBL" id="KKW05640.1"/>
    </source>
</evidence>
<dbReference type="AlphaFoldDB" id="A0A0G1VHC2"/>
<keyword evidence="1" id="KW-0472">Membrane</keyword>
<feature type="transmembrane region" description="Helical" evidence="1">
    <location>
        <begin position="7"/>
        <end position="25"/>
    </location>
</feature>
<feature type="transmembrane region" description="Helical" evidence="1">
    <location>
        <begin position="31"/>
        <end position="52"/>
    </location>
</feature>
<evidence type="ECO:0000313" key="3">
    <source>
        <dbReference type="Proteomes" id="UP000034589"/>
    </source>
</evidence>
<reference evidence="2 3" key="1">
    <citation type="journal article" date="2015" name="Nature">
        <title>rRNA introns, odd ribosomes, and small enigmatic genomes across a large radiation of phyla.</title>
        <authorList>
            <person name="Brown C.T."/>
            <person name="Hug L.A."/>
            <person name="Thomas B.C."/>
            <person name="Sharon I."/>
            <person name="Castelle C.J."/>
            <person name="Singh A."/>
            <person name="Wilkins M.J."/>
            <person name="Williams K.H."/>
            <person name="Banfield J.F."/>
        </authorList>
    </citation>
    <scope>NUCLEOTIDE SEQUENCE [LARGE SCALE GENOMIC DNA]</scope>
</reference>
<sequence length="62" mass="6878">MRLFSAIVTIIVASFALLAVVILYSDPTIPLSPLAALGFAFLLLAFAGFQLWMRHKEKVQEK</sequence>
<dbReference type="Proteomes" id="UP000034589">
    <property type="component" value="Unassembled WGS sequence"/>
</dbReference>
<proteinExistence type="predicted"/>
<accession>A0A0G1VHC2</accession>
<evidence type="ECO:0000256" key="1">
    <source>
        <dbReference type="SAM" id="Phobius"/>
    </source>
</evidence>
<keyword evidence="1" id="KW-0812">Transmembrane</keyword>
<organism evidence="2 3">
    <name type="scientific">Candidatus Kaiserbacteria bacterium GW2011_GWC2_49_12</name>
    <dbReference type="NCBI Taxonomy" id="1618675"/>
    <lineage>
        <taxon>Bacteria</taxon>
        <taxon>Candidatus Kaiseribacteriota</taxon>
    </lineage>
</organism>
<keyword evidence="1" id="KW-1133">Transmembrane helix</keyword>
<comment type="caution">
    <text evidence="2">The sequence shown here is derived from an EMBL/GenBank/DDBJ whole genome shotgun (WGS) entry which is preliminary data.</text>
</comment>
<gene>
    <name evidence="2" type="ORF">UY39_C0054G0005</name>
</gene>
<dbReference type="EMBL" id="LCPV01000054">
    <property type="protein sequence ID" value="KKW05640.1"/>
    <property type="molecule type" value="Genomic_DNA"/>
</dbReference>